<dbReference type="GO" id="GO:0005886">
    <property type="term" value="C:plasma membrane"/>
    <property type="evidence" value="ECO:0007669"/>
    <property type="project" value="UniProtKB-SubCell"/>
</dbReference>
<dbReference type="PANTHER" id="PTHR10010">
    <property type="entry name" value="SOLUTE CARRIER FAMILY 34 SODIUM PHOSPHATE , MEMBER 2-RELATED"/>
    <property type="match status" value="1"/>
</dbReference>
<sequence length="384" mass="40028">MNSSEVLQAPKVSTGSRWPQWLAVVVLVYVLISAVSMIGSGFKAATGGQAQELFEFASNPYVGLVIGIVATALIQSSSTVTSLIVGMVAGGLPVTIAIPMIMGSNVGTTVTNTLVSLGHVRDKNEFRRAFSAATVHDFFNLIAVAIFLPLEIMFGFLEQVALWLSTFLIGSDSYSMSDINVIKMLTKPFVNAMGDVTSVLPGVLGSVALIIVGLLFIFAAITYIGKLLKVLMVGKAKEVLHSAIGRGPVTGIASGALVTTFVQSSSTTTSLMVPLAGSGTFSLKQIYPFMLGANIGTTVTALLAATAISGALAVAALEIALVHFLFNVFAVCVIFGLPLLRNLPIIGAEWLAGIAAERKVFAAAWVLGVFIAVPLLMIAASMAL</sequence>
<feature type="transmembrane region" description="Helical" evidence="6">
    <location>
        <begin position="96"/>
        <end position="117"/>
    </location>
</feature>
<feature type="transmembrane region" description="Helical" evidence="6">
    <location>
        <begin position="203"/>
        <end position="225"/>
    </location>
</feature>
<evidence type="ECO:0000313" key="8">
    <source>
        <dbReference type="Proteomes" id="UP000092627"/>
    </source>
</evidence>
<name>A0A1A8TNA4_9GAMM</name>
<dbReference type="EMBL" id="FLOC01000023">
    <property type="protein sequence ID" value="SBS35594.1"/>
    <property type="molecule type" value="Genomic_DNA"/>
</dbReference>
<dbReference type="NCBIfam" id="NF037997">
    <property type="entry name" value="Na_Pi_symport"/>
    <property type="match status" value="2"/>
</dbReference>
<dbReference type="InterPro" id="IPR003841">
    <property type="entry name" value="Na/Pi_transpt"/>
</dbReference>
<evidence type="ECO:0000256" key="2">
    <source>
        <dbReference type="ARBA" id="ARBA00022475"/>
    </source>
</evidence>
<protein>
    <submittedName>
        <fullName evidence="7">Na+/Pi-cotransporter</fullName>
    </submittedName>
</protein>
<feature type="transmembrane region" description="Helical" evidence="6">
    <location>
        <begin position="320"/>
        <end position="340"/>
    </location>
</feature>
<dbReference type="AlphaFoldDB" id="A0A1A8TNA4"/>
<keyword evidence="8" id="KW-1185">Reference proteome</keyword>
<dbReference type="RefSeq" id="WP_067212880.1">
    <property type="nucleotide sequence ID" value="NZ_FLOC01000023.1"/>
</dbReference>
<feature type="transmembrane region" description="Helical" evidence="6">
    <location>
        <begin position="360"/>
        <end position="383"/>
    </location>
</feature>
<accession>A0A1A8TNA4</accession>
<proteinExistence type="predicted"/>
<evidence type="ECO:0000256" key="4">
    <source>
        <dbReference type="ARBA" id="ARBA00022989"/>
    </source>
</evidence>
<dbReference type="GO" id="GO:0044341">
    <property type="term" value="P:sodium-dependent phosphate transport"/>
    <property type="evidence" value="ECO:0007669"/>
    <property type="project" value="InterPro"/>
</dbReference>
<evidence type="ECO:0000256" key="6">
    <source>
        <dbReference type="SAM" id="Phobius"/>
    </source>
</evidence>
<keyword evidence="4 6" id="KW-1133">Transmembrane helix</keyword>
<dbReference type="PANTHER" id="PTHR10010:SF46">
    <property type="entry name" value="SODIUM-DEPENDENT PHOSPHATE TRANSPORT PROTEIN 2B"/>
    <property type="match status" value="1"/>
</dbReference>
<evidence type="ECO:0000313" key="7">
    <source>
        <dbReference type="EMBL" id="SBS35594.1"/>
    </source>
</evidence>
<evidence type="ECO:0000256" key="5">
    <source>
        <dbReference type="ARBA" id="ARBA00023136"/>
    </source>
</evidence>
<feature type="transmembrane region" description="Helical" evidence="6">
    <location>
        <begin position="138"/>
        <end position="157"/>
    </location>
</feature>
<keyword evidence="2" id="KW-1003">Cell membrane</keyword>
<dbReference type="GO" id="GO:0005436">
    <property type="term" value="F:sodium:phosphate symporter activity"/>
    <property type="evidence" value="ECO:0007669"/>
    <property type="project" value="InterPro"/>
</dbReference>
<feature type="transmembrane region" description="Helical" evidence="6">
    <location>
        <begin position="291"/>
        <end position="314"/>
    </location>
</feature>
<evidence type="ECO:0000256" key="3">
    <source>
        <dbReference type="ARBA" id="ARBA00022692"/>
    </source>
</evidence>
<dbReference type="OrthoDB" id="9763003at2"/>
<keyword evidence="3 6" id="KW-0812">Transmembrane</keyword>
<reference evidence="7 8" key="1">
    <citation type="submission" date="2016-06" db="EMBL/GenBank/DDBJ databases">
        <authorList>
            <person name="Kjaerup R.B."/>
            <person name="Dalgaard T.S."/>
            <person name="Juul-Madsen H.R."/>
        </authorList>
    </citation>
    <scope>NUCLEOTIDE SEQUENCE [LARGE SCALE GENOMIC DNA]</scope>
    <source>
        <strain evidence="7 8">CECT 5080</strain>
    </source>
</reference>
<evidence type="ECO:0000256" key="1">
    <source>
        <dbReference type="ARBA" id="ARBA00004651"/>
    </source>
</evidence>
<feature type="transmembrane region" description="Helical" evidence="6">
    <location>
        <begin position="20"/>
        <end position="40"/>
    </location>
</feature>
<comment type="subcellular location">
    <subcellularLocation>
        <location evidence="1">Cell membrane</location>
        <topology evidence="1">Multi-pass membrane protein</topology>
    </subcellularLocation>
</comment>
<dbReference type="Proteomes" id="UP000092627">
    <property type="component" value="Unassembled WGS sequence"/>
</dbReference>
<organism evidence="7 8">
    <name type="scientific">Marinomonas aquimarina</name>
    <dbReference type="NCBI Taxonomy" id="295068"/>
    <lineage>
        <taxon>Bacteria</taxon>
        <taxon>Pseudomonadati</taxon>
        <taxon>Pseudomonadota</taxon>
        <taxon>Gammaproteobacteria</taxon>
        <taxon>Oceanospirillales</taxon>
        <taxon>Oceanospirillaceae</taxon>
        <taxon>Marinomonas</taxon>
    </lineage>
</organism>
<keyword evidence="5 6" id="KW-0472">Membrane</keyword>
<gene>
    <name evidence="7" type="ORF">MAQ5080_03217</name>
</gene>
<dbReference type="Pfam" id="PF02690">
    <property type="entry name" value="Na_Pi_cotrans"/>
    <property type="match status" value="2"/>
</dbReference>
<feature type="transmembrane region" description="Helical" evidence="6">
    <location>
        <begin position="61"/>
        <end position="90"/>
    </location>
</feature>